<proteinExistence type="predicted"/>
<keyword evidence="2" id="KW-1185">Reference proteome</keyword>
<gene>
    <name evidence="1" type="ORF">CLV67_12332</name>
</gene>
<organism evidence="1 2">
    <name type="scientific">Actinoplanes italicus</name>
    <dbReference type="NCBI Taxonomy" id="113567"/>
    <lineage>
        <taxon>Bacteria</taxon>
        <taxon>Bacillati</taxon>
        <taxon>Actinomycetota</taxon>
        <taxon>Actinomycetes</taxon>
        <taxon>Micromonosporales</taxon>
        <taxon>Micromonosporaceae</taxon>
        <taxon>Actinoplanes</taxon>
    </lineage>
</organism>
<evidence type="ECO:0000313" key="1">
    <source>
        <dbReference type="EMBL" id="PRX14648.1"/>
    </source>
</evidence>
<dbReference type="AlphaFoldDB" id="A0A2T0JYP1"/>
<dbReference type="OrthoDB" id="3396053at2"/>
<accession>A0A2T0JYP1</accession>
<sequence>MTTWRKFSRSLARLTDRLALPSGSPADGRALGLGLAAALENQRRSARPSDEEIARFLRGSAPDEGLIKTS</sequence>
<reference evidence="1 2" key="1">
    <citation type="submission" date="2018-03" db="EMBL/GenBank/DDBJ databases">
        <title>Genomic Encyclopedia of Archaeal and Bacterial Type Strains, Phase II (KMG-II): from individual species to whole genera.</title>
        <authorList>
            <person name="Goeker M."/>
        </authorList>
    </citation>
    <scope>NUCLEOTIDE SEQUENCE [LARGE SCALE GENOMIC DNA]</scope>
    <source>
        <strain evidence="1 2">DSM 43146</strain>
    </source>
</reference>
<dbReference type="Proteomes" id="UP000239415">
    <property type="component" value="Unassembled WGS sequence"/>
</dbReference>
<comment type="caution">
    <text evidence="1">The sequence shown here is derived from an EMBL/GenBank/DDBJ whole genome shotgun (WGS) entry which is preliminary data.</text>
</comment>
<dbReference type="RefSeq" id="WP_106328338.1">
    <property type="nucleotide sequence ID" value="NZ_BOMO01000136.1"/>
</dbReference>
<evidence type="ECO:0000313" key="2">
    <source>
        <dbReference type="Proteomes" id="UP000239415"/>
    </source>
</evidence>
<name>A0A2T0JYP1_9ACTN</name>
<protein>
    <submittedName>
        <fullName evidence="1">Uncharacterized protein</fullName>
    </submittedName>
</protein>
<dbReference type="EMBL" id="PVMZ01000023">
    <property type="protein sequence ID" value="PRX14648.1"/>
    <property type="molecule type" value="Genomic_DNA"/>
</dbReference>